<gene>
    <name evidence="2" type="ORF">IV203_001864</name>
</gene>
<evidence type="ECO:0008006" key="4">
    <source>
        <dbReference type="Google" id="ProtNLM"/>
    </source>
</evidence>
<name>A0A9K3PRX1_9STRA</name>
<feature type="region of interest" description="Disordered" evidence="1">
    <location>
        <begin position="87"/>
        <end position="106"/>
    </location>
</feature>
<sequence length="106" mass="12293">MLKGRFPWLRQIRLLIKEDVRYLRKILFLIDATVVLHNMLVEFGEEEQEDWIDFDNFSDMDDWARAPYEEDNELNLPIPENAPKHKIGLAQASADGTNPNPNILGG</sequence>
<reference evidence="2" key="2">
    <citation type="submission" date="2021-04" db="EMBL/GenBank/DDBJ databases">
        <authorList>
            <person name="Podell S."/>
        </authorList>
    </citation>
    <scope>NUCLEOTIDE SEQUENCE</scope>
    <source>
        <strain evidence="2">Hildebrandi</strain>
    </source>
</reference>
<keyword evidence="3" id="KW-1185">Reference proteome</keyword>
<organism evidence="2 3">
    <name type="scientific">Nitzschia inconspicua</name>
    <dbReference type="NCBI Taxonomy" id="303405"/>
    <lineage>
        <taxon>Eukaryota</taxon>
        <taxon>Sar</taxon>
        <taxon>Stramenopiles</taxon>
        <taxon>Ochrophyta</taxon>
        <taxon>Bacillariophyta</taxon>
        <taxon>Bacillariophyceae</taxon>
        <taxon>Bacillariophycidae</taxon>
        <taxon>Bacillariales</taxon>
        <taxon>Bacillariaceae</taxon>
        <taxon>Nitzschia</taxon>
    </lineage>
</organism>
<dbReference type="EMBL" id="JAGRRH010000015">
    <property type="protein sequence ID" value="KAG7357176.1"/>
    <property type="molecule type" value="Genomic_DNA"/>
</dbReference>
<reference evidence="2" key="1">
    <citation type="journal article" date="2021" name="Sci. Rep.">
        <title>Diploid genomic architecture of Nitzschia inconspicua, an elite biomass production diatom.</title>
        <authorList>
            <person name="Oliver A."/>
            <person name="Podell S."/>
            <person name="Pinowska A."/>
            <person name="Traller J.C."/>
            <person name="Smith S.R."/>
            <person name="McClure R."/>
            <person name="Beliaev A."/>
            <person name="Bohutskyi P."/>
            <person name="Hill E.A."/>
            <person name="Rabines A."/>
            <person name="Zheng H."/>
            <person name="Allen L.Z."/>
            <person name="Kuo A."/>
            <person name="Grigoriev I.V."/>
            <person name="Allen A.E."/>
            <person name="Hazlebeck D."/>
            <person name="Allen E.E."/>
        </authorList>
    </citation>
    <scope>NUCLEOTIDE SEQUENCE</scope>
    <source>
        <strain evidence="2">Hildebrandi</strain>
    </source>
</reference>
<comment type="caution">
    <text evidence="2">The sequence shown here is derived from an EMBL/GenBank/DDBJ whole genome shotgun (WGS) entry which is preliminary data.</text>
</comment>
<protein>
    <recommendedName>
        <fullName evidence="4">DDE Tnp4 domain-containing protein</fullName>
    </recommendedName>
</protein>
<evidence type="ECO:0000313" key="3">
    <source>
        <dbReference type="Proteomes" id="UP000693970"/>
    </source>
</evidence>
<proteinExistence type="predicted"/>
<evidence type="ECO:0000256" key="1">
    <source>
        <dbReference type="SAM" id="MobiDB-lite"/>
    </source>
</evidence>
<feature type="compositionally biased region" description="Polar residues" evidence="1">
    <location>
        <begin position="94"/>
        <end position="106"/>
    </location>
</feature>
<dbReference type="Proteomes" id="UP000693970">
    <property type="component" value="Unassembled WGS sequence"/>
</dbReference>
<accession>A0A9K3PRX1</accession>
<evidence type="ECO:0000313" key="2">
    <source>
        <dbReference type="EMBL" id="KAG7357176.1"/>
    </source>
</evidence>
<dbReference type="AlphaFoldDB" id="A0A9K3PRX1"/>